<keyword evidence="4" id="KW-0479">Metal-binding</keyword>
<accession>A0ABT9FTS7</accession>
<dbReference type="InterPro" id="IPR038257">
    <property type="entry name" value="CRISPR-assoc_Cas3_HD_sf"/>
</dbReference>
<keyword evidence="3" id="KW-0540">Nuclease</keyword>
<dbReference type="NCBIfam" id="TIGR01596">
    <property type="entry name" value="cas3_HD"/>
    <property type="match status" value="1"/>
</dbReference>
<evidence type="ECO:0000256" key="9">
    <source>
        <dbReference type="ARBA" id="ARBA00023118"/>
    </source>
</evidence>
<evidence type="ECO:0000313" key="13">
    <source>
        <dbReference type="Proteomes" id="UP001241848"/>
    </source>
</evidence>
<dbReference type="Gene3D" id="1.10.3210.30">
    <property type="match status" value="1"/>
</dbReference>
<name>A0ABT9FTS7_9BACL</name>
<keyword evidence="9" id="KW-0051">Antiviral defense</keyword>
<dbReference type="EMBL" id="JAPCKK010000016">
    <property type="protein sequence ID" value="MDP4097857.1"/>
    <property type="molecule type" value="Genomic_DNA"/>
</dbReference>
<dbReference type="InterPro" id="IPR027417">
    <property type="entry name" value="P-loop_NTPase"/>
</dbReference>
<dbReference type="SUPFAM" id="SSF52540">
    <property type="entry name" value="P-loop containing nucleoside triphosphate hydrolases"/>
    <property type="match status" value="1"/>
</dbReference>
<dbReference type="PANTHER" id="PTHR47962:SF5">
    <property type="entry name" value="ATP-DEPENDENT HELICASE LHR-RELATED"/>
    <property type="match status" value="1"/>
</dbReference>
<organism evidence="12 13">
    <name type="scientific">Paenibacillus zeirhizosphaerae</name>
    <dbReference type="NCBI Taxonomy" id="2987519"/>
    <lineage>
        <taxon>Bacteria</taxon>
        <taxon>Bacillati</taxon>
        <taxon>Bacillota</taxon>
        <taxon>Bacilli</taxon>
        <taxon>Bacillales</taxon>
        <taxon>Paenibacillaceae</taxon>
        <taxon>Paenibacillus</taxon>
    </lineage>
</organism>
<reference evidence="12 13" key="1">
    <citation type="submission" date="2022-10" db="EMBL/GenBank/DDBJ databases">
        <title>Paenibacillus description and whole genome data of maize root bacterial community.</title>
        <authorList>
            <person name="Marton D."/>
            <person name="Farkas M."/>
            <person name="Cserhati M."/>
        </authorList>
    </citation>
    <scope>NUCLEOTIDE SEQUENCE [LARGE SCALE GENOMIC DNA]</scope>
    <source>
        <strain evidence="12 13">P96</strain>
    </source>
</reference>
<evidence type="ECO:0000256" key="3">
    <source>
        <dbReference type="ARBA" id="ARBA00022722"/>
    </source>
</evidence>
<dbReference type="Gene3D" id="3.40.50.300">
    <property type="entry name" value="P-loop containing nucleotide triphosphate hydrolases"/>
    <property type="match status" value="2"/>
</dbReference>
<evidence type="ECO:0000256" key="6">
    <source>
        <dbReference type="ARBA" id="ARBA00022801"/>
    </source>
</evidence>
<dbReference type="InterPro" id="IPR054712">
    <property type="entry name" value="Cas3-like_dom"/>
</dbReference>
<gene>
    <name evidence="12" type="primary">cas3</name>
    <name evidence="12" type="ORF">OIN60_13860</name>
</gene>
<dbReference type="RefSeq" id="WP_305755427.1">
    <property type="nucleotide sequence ID" value="NZ_JAPCKK010000016.1"/>
</dbReference>
<keyword evidence="8" id="KW-0067">ATP-binding</keyword>
<dbReference type="InterPro" id="IPR014001">
    <property type="entry name" value="Helicase_ATP-bd"/>
</dbReference>
<dbReference type="InterPro" id="IPR011545">
    <property type="entry name" value="DEAD/DEAH_box_helicase_dom"/>
</dbReference>
<sequence length="724" mass="81520">MNYAHSKRDSLTQELLPKSEWHRLDEHLEDTAENAAEFAGYFGCSSIGRILGYSHDYGKLKPDFQMRLNGALAPVDHKTAGTLLVHQYYPFPYGLMMAYAVYGHHGGLPNHISVGTQVGLEQVLKQEFQIIAGVLPHLPKLELPPALITANSPGMSLSLWIRMLYSALIDSDYLDAERYFQPLKTELRNKFPSLLELHIPFYPKLQELLNKPQNNKVARARRSVLESCLLAATGPAGMYALTAPTGSGKTWSSLAFALKHAEEHSKMRRIIVALPFTSIIEQTAGLFRGVFGEEAVLEHHSNVSYHSDSESEFNPKQLASENWEASLIVTTHVQLLESLFSAKPSRARKLHRLAGSIIILDEAQAIPANLLKPSLAALKCLCDHYGVTVLFCTATQLAFQPEWLGGVTPTDIIGDPEGLYCKLNERVKVEPIGKKTNAELVERLNHHLRALCIVNSRKQALALYEQFPEKEGVFHLSGLMCPEHRSQKLQDITNRLKLEGTSCIVISTSLIEAGVDLDFPVVYREIAGVDSIAQAAGRANREGGLELGHVFIFESVDHPLREGWFKTRAQITQTVLKLYPNLLDPEAIHYYFELAHGMGRNLDSHHILEDLNAGATQCSFQFQEISEKYKLIETEMIPLVIPYDSDCVEYLNEIKNSLYPVRFSRKLQRYTVSIYPNQFERLDKLNRICTLHGAVHYLTTEKEEVDGQIWNSYSEETGLRIYIE</sequence>
<evidence type="ECO:0000256" key="5">
    <source>
        <dbReference type="ARBA" id="ARBA00022741"/>
    </source>
</evidence>
<keyword evidence="13" id="KW-1185">Reference proteome</keyword>
<keyword evidence="6" id="KW-0378">Hydrolase</keyword>
<dbReference type="NCBIfam" id="TIGR01587">
    <property type="entry name" value="cas3_core"/>
    <property type="match status" value="1"/>
</dbReference>
<dbReference type="InterPro" id="IPR052511">
    <property type="entry name" value="ATP-dep_Helicase"/>
</dbReference>
<dbReference type="InterPro" id="IPR006474">
    <property type="entry name" value="Helicase_Cas3_CRISPR-ass_core"/>
</dbReference>
<keyword evidence="7" id="KW-0347">Helicase</keyword>
<keyword evidence="5" id="KW-0547">Nucleotide-binding</keyword>
<comment type="similarity">
    <text evidence="1">In the N-terminal section; belongs to the CRISPR-associated nuclease Cas3-HD family.</text>
</comment>
<evidence type="ECO:0000259" key="11">
    <source>
        <dbReference type="PROSITE" id="PS51643"/>
    </source>
</evidence>
<evidence type="ECO:0000256" key="4">
    <source>
        <dbReference type="ARBA" id="ARBA00022723"/>
    </source>
</evidence>
<dbReference type="Pfam" id="PF00270">
    <property type="entry name" value="DEAD"/>
    <property type="match status" value="1"/>
</dbReference>
<dbReference type="Pfam" id="PF22590">
    <property type="entry name" value="Cas3-like_C_2"/>
    <property type="match status" value="1"/>
</dbReference>
<dbReference type="CDD" id="cd09641">
    <property type="entry name" value="Cas3''_I"/>
    <property type="match status" value="1"/>
</dbReference>
<evidence type="ECO:0000256" key="8">
    <source>
        <dbReference type="ARBA" id="ARBA00022840"/>
    </source>
</evidence>
<dbReference type="PROSITE" id="PS51192">
    <property type="entry name" value="HELICASE_ATP_BIND_1"/>
    <property type="match status" value="1"/>
</dbReference>
<dbReference type="CDD" id="cd17930">
    <property type="entry name" value="DEXHc_cas3"/>
    <property type="match status" value="1"/>
</dbReference>
<proteinExistence type="inferred from homology"/>
<feature type="domain" description="Helicase ATP-binding" evidence="10">
    <location>
        <begin position="230"/>
        <end position="414"/>
    </location>
</feature>
<dbReference type="Proteomes" id="UP001241848">
    <property type="component" value="Unassembled WGS sequence"/>
</dbReference>
<comment type="caution">
    <text evidence="12">The sequence shown here is derived from an EMBL/GenBank/DDBJ whole genome shotgun (WGS) entry which is preliminary data.</text>
</comment>
<evidence type="ECO:0000256" key="7">
    <source>
        <dbReference type="ARBA" id="ARBA00022806"/>
    </source>
</evidence>
<evidence type="ECO:0000256" key="1">
    <source>
        <dbReference type="ARBA" id="ARBA00006847"/>
    </source>
</evidence>
<evidence type="ECO:0000313" key="12">
    <source>
        <dbReference type="EMBL" id="MDP4097857.1"/>
    </source>
</evidence>
<evidence type="ECO:0000256" key="2">
    <source>
        <dbReference type="ARBA" id="ARBA00009046"/>
    </source>
</evidence>
<dbReference type="PANTHER" id="PTHR47962">
    <property type="entry name" value="ATP-DEPENDENT HELICASE LHR-RELATED-RELATED"/>
    <property type="match status" value="1"/>
</dbReference>
<dbReference type="InterPro" id="IPR006483">
    <property type="entry name" value="CRISPR-assoc_Cas3_HD"/>
</dbReference>
<dbReference type="PROSITE" id="PS51643">
    <property type="entry name" value="HD_CAS3"/>
    <property type="match status" value="1"/>
</dbReference>
<comment type="similarity">
    <text evidence="2">In the central section; belongs to the CRISPR-associated helicase Cas3 family.</text>
</comment>
<dbReference type="SMART" id="SM00487">
    <property type="entry name" value="DEXDc"/>
    <property type="match status" value="1"/>
</dbReference>
<protein>
    <submittedName>
        <fullName evidence="12">CRISPR-associated helicase Cas3</fullName>
    </submittedName>
</protein>
<evidence type="ECO:0000259" key="10">
    <source>
        <dbReference type="PROSITE" id="PS51192"/>
    </source>
</evidence>
<feature type="domain" description="HD Cas3-type" evidence="11">
    <location>
        <begin position="17"/>
        <end position="174"/>
    </location>
</feature>